<dbReference type="EMBL" id="JAAMPC010000005">
    <property type="protein sequence ID" value="KAG2311044.1"/>
    <property type="molecule type" value="Genomic_DNA"/>
</dbReference>
<dbReference type="PROSITE" id="PS50222">
    <property type="entry name" value="EF_HAND_2"/>
    <property type="match status" value="1"/>
</dbReference>
<evidence type="ECO:0000313" key="18">
    <source>
        <dbReference type="Proteomes" id="UP000886595"/>
    </source>
</evidence>
<comment type="similarity">
    <text evidence="2">Belongs to the RBOH (TC 5.B.1.3) family.</text>
</comment>
<dbReference type="PANTHER" id="PTHR11972:SF137">
    <property type="entry name" value="RESPIRATORY BURST OXIDASE HOMOLOG PROTEIN H-RELATED"/>
    <property type="match status" value="1"/>
</dbReference>
<keyword evidence="11" id="KW-0560">Oxidoreductase</keyword>
<keyword evidence="6" id="KW-0479">Metal-binding</keyword>
<evidence type="ECO:0000256" key="8">
    <source>
        <dbReference type="ARBA" id="ARBA00022837"/>
    </source>
</evidence>
<evidence type="ECO:0000256" key="13">
    <source>
        <dbReference type="SAM" id="MobiDB-lite"/>
    </source>
</evidence>
<dbReference type="SUPFAM" id="SSF52343">
    <property type="entry name" value="Ferredoxin reductase-like, C-terminal NADP-linked domain"/>
    <property type="match status" value="2"/>
</dbReference>
<keyword evidence="9" id="KW-0521">NADP</keyword>
<keyword evidence="8" id="KW-0106">Calcium</keyword>
<evidence type="ECO:0000256" key="2">
    <source>
        <dbReference type="ARBA" id="ARBA00007975"/>
    </source>
</evidence>
<sequence length="873" mass="98864">MMKNNSPSDEKWMLESVQVDSMGDTSSKQPDINVKKNEGGLKKTASRGVGSIIRTLSVSNWRKSGNLGSPSTRKSGNLGPPGAAVLPKKMGPQRVQRTTSSAARGLQSLRFLDRTVTGKERDSWRSIENRFNQFSVDGKLPKEKFGVCIGMGDTMEFAGEVYEALGRRRQIETESGIDKEQLKLFWEDMIKKDLDCRLQIFFDMCDKDGDGKLTEDEVKEVIVLSAAANRLGNLKKNAAAYASLIMEELDPDHKGYIEMWQLEVLLTGMVSNADTEKMKKSQTLTRAMIPERYRTPMSKYVSVTTELMHENWQKIWVLTLWLLINVYLFMWKYNEFMRNPLYNITGRCVCAAKGSAETLKFNMALILVPVCRKTLTMLRSSFLSRMIPFDDNINFHKVIAYAIAFHAVLHTVLHLFCNYPRLSTCPHDMFLKYAGSALGTTQPSYLGLMLTSVSITGVLMIFFMGFSFTLAMHYFRRNIVKLPKPFSVLAGFNAFWYAHHLLILAYVLLILHGYYLIIEKPWYEKTTWMYVAVPMLFYASERLFSRVLQDHSHRVHVIKAIVYSGNVLALYVTKPPGFKYKSGMYMFVKCPDLSQFEWHPFSITSAPGDDYLSVHIRALGDWTTELRNTFAKTCEPPPQAATKPKPNSLMRMETRATGANPHIEESQVLFPKIFIKGPYGAPAQNYQKFDILLLVGLGIGATPFISILKDMLNHLKPGIPKVGQKYEGSVGGESVGGDSVSGGGGKKEQASFDWFKGVMDDIAEYDKTHVIEMHNYLTSMYEAGDARSALIAMVQKLQHAKNGVDIVSESRIRTHFARPNWRKVFSELSSKHEACRIGVFYCGSPTLVRPLRDLCQEFSLESSTRFTFHKENF</sequence>
<feature type="domain" description="FAD-binding FR-type" evidence="16">
    <location>
        <begin position="550"/>
        <end position="685"/>
    </location>
</feature>
<dbReference type="InterPro" id="IPR018247">
    <property type="entry name" value="EF_Hand_1_Ca_BS"/>
</dbReference>
<dbReference type="Pfam" id="PF08022">
    <property type="entry name" value="FAD_binding_8"/>
    <property type="match status" value="1"/>
</dbReference>
<evidence type="ECO:0000259" key="16">
    <source>
        <dbReference type="PROSITE" id="PS51384"/>
    </source>
</evidence>
<evidence type="ECO:0000256" key="3">
    <source>
        <dbReference type="ARBA" id="ARBA00022559"/>
    </source>
</evidence>
<dbReference type="InterPro" id="IPR002048">
    <property type="entry name" value="EF_hand_dom"/>
</dbReference>
<feature type="transmembrane region" description="Helical" evidence="14">
    <location>
        <begin position="691"/>
        <end position="708"/>
    </location>
</feature>
<dbReference type="InterPro" id="IPR017938">
    <property type="entry name" value="Riboflavin_synthase-like_b-brl"/>
</dbReference>
<dbReference type="FunFam" id="2.40.30.10:FF:000019">
    <property type="entry name" value="Respiratory burst oxidase homolog A"/>
    <property type="match status" value="1"/>
</dbReference>
<keyword evidence="12 14" id="KW-0472">Membrane</keyword>
<dbReference type="InterPro" id="IPR013121">
    <property type="entry name" value="Fe_red_NAD-bd_6"/>
</dbReference>
<dbReference type="InterPro" id="IPR000778">
    <property type="entry name" value="Cyt_b245_heavy_chain"/>
</dbReference>
<dbReference type="InterPro" id="IPR017927">
    <property type="entry name" value="FAD-bd_FR_type"/>
</dbReference>
<dbReference type="CDD" id="cd06186">
    <property type="entry name" value="NOX_Duox_like_FAD_NADP"/>
    <property type="match status" value="1"/>
</dbReference>
<dbReference type="PANTHER" id="PTHR11972">
    <property type="entry name" value="NADPH OXIDASE"/>
    <property type="match status" value="1"/>
</dbReference>
<dbReference type="OrthoDB" id="167398at2759"/>
<evidence type="ECO:0000313" key="17">
    <source>
        <dbReference type="EMBL" id="KAG2311044.1"/>
    </source>
</evidence>
<name>A0A8X7VH21_BRACI</name>
<dbReference type="GO" id="GO:0005886">
    <property type="term" value="C:plasma membrane"/>
    <property type="evidence" value="ECO:0007669"/>
    <property type="project" value="TreeGrafter"/>
</dbReference>
<evidence type="ECO:0000256" key="9">
    <source>
        <dbReference type="ARBA" id="ARBA00022857"/>
    </source>
</evidence>
<dbReference type="Gene3D" id="3.40.50.80">
    <property type="entry name" value="Nucleotide-binding domain of ferredoxin-NADP reductase (FNR) module"/>
    <property type="match status" value="1"/>
</dbReference>
<feature type="region of interest" description="Disordered" evidence="13">
    <location>
        <begin position="1"/>
        <end position="45"/>
    </location>
</feature>
<keyword evidence="10 14" id="KW-1133">Transmembrane helix</keyword>
<evidence type="ECO:0000256" key="7">
    <source>
        <dbReference type="ARBA" id="ARBA00022827"/>
    </source>
</evidence>
<feature type="transmembrane region" description="Helical" evidence="14">
    <location>
        <begin position="315"/>
        <end position="333"/>
    </location>
</feature>
<dbReference type="InterPro" id="IPR039261">
    <property type="entry name" value="FNR_nucleotide-bd"/>
</dbReference>
<feature type="transmembrane region" description="Helical" evidence="14">
    <location>
        <begin position="495"/>
        <end position="515"/>
    </location>
</feature>
<feature type="domain" description="EF-hand" evidence="15">
    <location>
        <begin position="197"/>
        <end position="228"/>
    </location>
</feature>
<dbReference type="GO" id="GO:0016174">
    <property type="term" value="F:NAD(P)H oxidase H2O2-forming activity"/>
    <property type="evidence" value="ECO:0007669"/>
    <property type="project" value="TreeGrafter"/>
</dbReference>
<evidence type="ECO:0000256" key="11">
    <source>
        <dbReference type="ARBA" id="ARBA00023002"/>
    </source>
</evidence>
<dbReference type="Proteomes" id="UP000886595">
    <property type="component" value="Unassembled WGS sequence"/>
</dbReference>
<evidence type="ECO:0000256" key="1">
    <source>
        <dbReference type="ARBA" id="ARBA00004141"/>
    </source>
</evidence>
<comment type="caution">
    <text evidence="17">The sequence shown here is derived from an EMBL/GenBank/DDBJ whole genome shotgun (WGS) entry which is preliminary data.</text>
</comment>
<keyword evidence="18" id="KW-1185">Reference proteome</keyword>
<accession>A0A8X7VH21</accession>
<dbReference type="InterPro" id="IPR050369">
    <property type="entry name" value="RBOH/FRE"/>
</dbReference>
<evidence type="ECO:0000256" key="14">
    <source>
        <dbReference type="SAM" id="Phobius"/>
    </source>
</evidence>
<dbReference type="SUPFAM" id="SSF47473">
    <property type="entry name" value="EF-hand"/>
    <property type="match status" value="1"/>
</dbReference>
<keyword evidence="7" id="KW-0274">FAD</keyword>
<dbReference type="PRINTS" id="PR00466">
    <property type="entry name" value="GP91PHOX"/>
</dbReference>
<dbReference type="Pfam" id="PF01794">
    <property type="entry name" value="Ferric_reduct"/>
    <property type="match status" value="1"/>
</dbReference>
<dbReference type="Pfam" id="PF08414">
    <property type="entry name" value="NADPH_Ox"/>
    <property type="match status" value="1"/>
</dbReference>
<dbReference type="PROSITE" id="PS00018">
    <property type="entry name" value="EF_HAND_1"/>
    <property type="match status" value="1"/>
</dbReference>
<dbReference type="Pfam" id="PF08030">
    <property type="entry name" value="NAD_binding_6"/>
    <property type="match status" value="1"/>
</dbReference>
<reference evidence="17 18" key="1">
    <citation type="submission" date="2020-02" db="EMBL/GenBank/DDBJ databases">
        <authorList>
            <person name="Ma Q."/>
            <person name="Huang Y."/>
            <person name="Song X."/>
            <person name="Pei D."/>
        </authorList>
    </citation>
    <scope>NUCLEOTIDE SEQUENCE [LARGE SCALE GENOMIC DNA]</scope>
    <source>
        <strain evidence="17">Sxm20200214</strain>
        <tissue evidence="17">Leaf</tissue>
    </source>
</reference>
<dbReference type="InterPro" id="IPR013623">
    <property type="entry name" value="NADPH_Ox"/>
</dbReference>
<feature type="transmembrane region" description="Helical" evidence="14">
    <location>
        <begin position="445"/>
        <end position="475"/>
    </location>
</feature>
<evidence type="ECO:0000259" key="15">
    <source>
        <dbReference type="PROSITE" id="PS50222"/>
    </source>
</evidence>
<evidence type="ECO:0000256" key="4">
    <source>
        <dbReference type="ARBA" id="ARBA00022630"/>
    </source>
</evidence>
<feature type="transmembrane region" description="Helical" evidence="14">
    <location>
        <begin position="398"/>
        <end position="416"/>
    </location>
</feature>
<dbReference type="InterPro" id="IPR011992">
    <property type="entry name" value="EF-hand-dom_pair"/>
</dbReference>
<dbReference type="GO" id="GO:0004601">
    <property type="term" value="F:peroxidase activity"/>
    <property type="evidence" value="ECO:0007669"/>
    <property type="project" value="UniProtKB-KW"/>
</dbReference>
<dbReference type="Gene3D" id="1.10.238.10">
    <property type="entry name" value="EF-hand"/>
    <property type="match status" value="1"/>
</dbReference>
<keyword evidence="4" id="KW-0285">Flavoprotein</keyword>
<comment type="subcellular location">
    <subcellularLocation>
        <location evidence="1">Membrane</location>
        <topology evidence="1">Multi-pass membrane protein</topology>
    </subcellularLocation>
</comment>
<dbReference type="InterPro" id="IPR013130">
    <property type="entry name" value="Fe3_Rdtase_TM_dom"/>
</dbReference>
<dbReference type="PROSITE" id="PS51384">
    <property type="entry name" value="FAD_FR"/>
    <property type="match status" value="1"/>
</dbReference>
<dbReference type="InterPro" id="IPR013112">
    <property type="entry name" value="FAD-bd_8"/>
</dbReference>
<evidence type="ECO:0000256" key="12">
    <source>
        <dbReference type="ARBA" id="ARBA00023136"/>
    </source>
</evidence>
<dbReference type="GO" id="GO:0005509">
    <property type="term" value="F:calcium ion binding"/>
    <property type="evidence" value="ECO:0007669"/>
    <property type="project" value="InterPro"/>
</dbReference>
<dbReference type="Gene3D" id="2.40.30.10">
    <property type="entry name" value="Translation factors"/>
    <property type="match status" value="1"/>
</dbReference>
<proteinExistence type="inferred from homology"/>
<keyword evidence="3" id="KW-0575">Peroxidase</keyword>
<protein>
    <submittedName>
        <fullName evidence="17">Uncharacterized protein</fullName>
    </submittedName>
</protein>
<gene>
    <name evidence="17" type="ORF">Bca52824_022601</name>
</gene>
<evidence type="ECO:0000256" key="10">
    <source>
        <dbReference type="ARBA" id="ARBA00022989"/>
    </source>
</evidence>
<dbReference type="AlphaFoldDB" id="A0A8X7VH21"/>
<feature type="compositionally biased region" description="Polar residues" evidence="13">
    <location>
        <begin position="61"/>
        <end position="75"/>
    </location>
</feature>
<feature type="region of interest" description="Disordered" evidence="13">
    <location>
        <begin position="61"/>
        <end position="93"/>
    </location>
</feature>
<evidence type="ECO:0000256" key="6">
    <source>
        <dbReference type="ARBA" id="ARBA00022723"/>
    </source>
</evidence>
<organism evidence="17 18">
    <name type="scientific">Brassica carinata</name>
    <name type="common">Ethiopian mustard</name>
    <name type="synonym">Abyssinian cabbage</name>
    <dbReference type="NCBI Taxonomy" id="52824"/>
    <lineage>
        <taxon>Eukaryota</taxon>
        <taxon>Viridiplantae</taxon>
        <taxon>Streptophyta</taxon>
        <taxon>Embryophyta</taxon>
        <taxon>Tracheophyta</taxon>
        <taxon>Spermatophyta</taxon>
        <taxon>Magnoliopsida</taxon>
        <taxon>eudicotyledons</taxon>
        <taxon>Gunneridae</taxon>
        <taxon>Pentapetalae</taxon>
        <taxon>rosids</taxon>
        <taxon>malvids</taxon>
        <taxon>Brassicales</taxon>
        <taxon>Brassicaceae</taxon>
        <taxon>Brassiceae</taxon>
        <taxon>Brassica</taxon>
    </lineage>
</organism>
<dbReference type="SUPFAM" id="SSF63380">
    <property type="entry name" value="Riboflavin synthase domain-like"/>
    <property type="match status" value="1"/>
</dbReference>
<keyword evidence="5 14" id="KW-0812">Transmembrane</keyword>
<dbReference type="SFLD" id="SFLDG01169">
    <property type="entry name" value="NADPH_oxidase_subgroup_(NOX)"/>
    <property type="match status" value="1"/>
</dbReference>
<evidence type="ECO:0000256" key="5">
    <source>
        <dbReference type="ARBA" id="ARBA00022692"/>
    </source>
</evidence>